<evidence type="ECO:0000256" key="2">
    <source>
        <dbReference type="ARBA" id="ARBA00023315"/>
    </source>
</evidence>
<evidence type="ECO:0000313" key="5">
    <source>
        <dbReference type="Proteomes" id="UP001519290"/>
    </source>
</evidence>
<sequence>MQDEQALEIRASRGPVEYPTLVEIWRSAVRATHDFLEESDFDRIESNLASAYLPAVSLIVAERAGGPVGFAGIVEGNLEMLFVTDEARGGGGIGTKLLNEAITEFGVTRVDVNEQNSGACGFYLSRGFEQVGRDELDGDGRPYPTLHLELSK</sequence>
<dbReference type="InterPro" id="IPR016181">
    <property type="entry name" value="Acyl_CoA_acyltransferase"/>
</dbReference>
<reference evidence="4 5" key="1">
    <citation type="submission" date="2021-03" db="EMBL/GenBank/DDBJ databases">
        <title>Sequencing the genomes of 1000 actinobacteria strains.</title>
        <authorList>
            <person name="Klenk H.-P."/>
        </authorList>
    </citation>
    <scope>NUCLEOTIDE SEQUENCE [LARGE SCALE GENOMIC DNA]</scope>
    <source>
        <strain evidence="4 5">DSM 14566</strain>
    </source>
</reference>
<dbReference type="InterPro" id="IPR000182">
    <property type="entry name" value="GNAT_dom"/>
</dbReference>
<dbReference type="PANTHER" id="PTHR43800">
    <property type="entry name" value="PEPTIDYL-LYSINE N-ACETYLTRANSFERASE YJAB"/>
    <property type="match status" value="1"/>
</dbReference>
<organism evidence="4 5">
    <name type="scientific">Brachybacterium sacelli</name>
    <dbReference type="NCBI Taxonomy" id="173364"/>
    <lineage>
        <taxon>Bacteria</taxon>
        <taxon>Bacillati</taxon>
        <taxon>Actinomycetota</taxon>
        <taxon>Actinomycetes</taxon>
        <taxon>Micrococcales</taxon>
        <taxon>Dermabacteraceae</taxon>
        <taxon>Brachybacterium</taxon>
    </lineage>
</organism>
<protein>
    <submittedName>
        <fullName evidence="4">Acetyltransferase</fullName>
        <ecNumber evidence="4">2.3.1.-</ecNumber>
    </submittedName>
</protein>
<dbReference type="GO" id="GO:0016746">
    <property type="term" value="F:acyltransferase activity"/>
    <property type="evidence" value="ECO:0007669"/>
    <property type="project" value="UniProtKB-KW"/>
</dbReference>
<keyword evidence="1 4" id="KW-0808">Transferase</keyword>
<dbReference type="PANTHER" id="PTHR43800:SF1">
    <property type="entry name" value="PEPTIDYL-LYSINE N-ACETYLTRANSFERASE YJAB"/>
    <property type="match status" value="1"/>
</dbReference>
<dbReference type="PROSITE" id="PS51186">
    <property type="entry name" value="GNAT"/>
    <property type="match status" value="1"/>
</dbReference>
<dbReference type="Proteomes" id="UP001519290">
    <property type="component" value="Unassembled WGS sequence"/>
</dbReference>
<dbReference type="EMBL" id="JAGIOD010000002">
    <property type="protein sequence ID" value="MBP2384386.1"/>
    <property type="molecule type" value="Genomic_DNA"/>
</dbReference>
<dbReference type="SUPFAM" id="SSF55729">
    <property type="entry name" value="Acyl-CoA N-acyltransferases (Nat)"/>
    <property type="match status" value="1"/>
</dbReference>
<dbReference type="Pfam" id="PF13673">
    <property type="entry name" value="Acetyltransf_10"/>
    <property type="match status" value="1"/>
</dbReference>
<feature type="domain" description="N-acetyltransferase" evidence="3">
    <location>
        <begin position="7"/>
        <end position="152"/>
    </location>
</feature>
<dbReference type="CDD" id="cd04301">
    <property type="entry name" value="NAT_SF"/>
    <property type="match status" value="1"/>
</dbReference>
<keyword evidence="5" id="KW-1185">Reference proteome</keyword>
<dbReference type="EC" id="2.3.1.-" evidence="4"/>
<evidence type="ECO:0000256" key="1">
    <source>
        <dbReference type="ARBA" id="ARBA00022679"/>
    </source>
</evidence>
<dbReference type="RefSeq" id="WP_209905241.1">
    <property type="nucleotide sequence ID" value="NZ_BAAAJW010000013.1"/>
</dbReference>
<gene>
    <name evidence="4" type="ORF">JOF43_004375</name>
</gene>
<keyword evidence="2 4" id="KW-0012">Acyltransferase</keyword>
<evidence type="ECO:0000313" key="4">
    <source>
        <dbReference type="EMBL" id="MBP2384386.1"/>
    </source>
</evidence>
<evidence type="ECO:0000259" key="3">
    <source>
        <dbReference type="PROSITE" id="PS51186"/>
    </source>
</evidence>
<dbReference type="Gene3D" id="3.40.630.30">
    <property type="match status" value="1"/>
</dbReference>
<name>A0ABS4X7V3_9MICO</name>
<accession>A0ABS4X7V3</accession>
<comment type="caution">
    <text evidence="4">The sequence shown here is derived from an EMBL/GenBank/DDBJ whole genome shotgun (WGS) entry which is preliminary data.</text>
</comment>
<proteinExistence type="predicted"/>